<evidence type="ECO:0000313" key="1">
    <source>
        <dbReference type="EMBL" id="MPC38906.1"/>
    </source>
</evidence>
<sequence>MSLTQVAPLQKLVNNTDLEQLVQHHTRVPDRLGDPDNILQLFFTSNPSAYAVTPVFSIGPLRSQLHICILSYFSSPFSGSLKALLWHYASACLGDLRRYYADFLWNGYCFRVRGPSPSAERITEMIVAGIESYIPHSFFSQPN</sequence>
<dbReference type="EMBL" id="VSRR010004206">
    <property type="protein sequence ID" value="MPC38906.1"/>
    <property type="molecule type" value="Genomic_DNA"/>
</dbReference>
<comment type="caution">
    <text evidence="1">The sequence shown here is derived from an EMBL/GenBank/DDBJ whole genome shotgun (WGS) entry which is preliminary data.</text>
</comment>
<proteinExistence type="predicted"/>
<keyword evidence="2" id="KW-1185">Reference proteome</keyword>
<dbReference type="AlphaFoldDB" id="A0A5B7F0P7"/>
<accession>A0A5B7F0P7</accession>
<gene>
    <name evidence="1" type="ORF">E2C01_032423</name>
</gene>
<protein>
    <submittedName>
        <fullName evidence="1">Uncharacterized protein</fullName>
    </submittedName>
</protein>
<name>A0A5B7F0P7_PORTR</name>
<reference evidence="1 2" key="1">
    <citation type="submission" date="2019-05" db="EMBL/GenBank/DDBJ databases">
        <title>Another draft genome of Portunus trituberculatus and its Hox gene families provides insights of decapod evolution.</title>
        <authorList>
            <person name="Jeong J.-H."/>
            <person name="Song I."/>
            <person name="Kim S."/>
            <person name="Choi T."/>
            <person name="Kim D."/>
            <person name="Ryu S."/>
            <person name="Kim W."/>
        </authorList>
    </citation>
    <scope>NUCLEOTIDE SEQUENCE [LARGE SCALE GENOMIC DNA]</scope>
    <source>
        <tissue evidence="1">Muscle</tissue>
    </source>
</reference>
<evidence type="ECO:0000313" key="2">
    <source>
        <dbReference type="Proteomes" id="UP000324222"/>
    </source>
</evidence>
<dbReference type="Proteomes" id="UP000324222">
    <property type="component" value="Unassembled WGS sequence"/>
</dbReference>
<organism evidence="1 2">
    <name type="scientific">Portunus trituberculatus</name>
    <name type="common">Swimming crab</name>
    <name type="synonym">Neptunus trituberculatus</name>
    <dbReference type="NCBI Taxonomy" id="210409"/>
    <lineage>
        <taxon>Eukaryota</taxon>
        <taxon>Metazoa</taxon>
        <taxon>Ecdysozoa</taxon>
        <taxon>Arthropoda</taxon>
        <taxon>Crustacea</taxon>
        <taxon>Multicrustacea</taxon>
        <taxon>Malacostraca</taxon>
        <taxon>Eumalacostraca</taxon>
        <taxon>Eucarida</taxon>
        <taxon>Decapoda</taxon>
        <taxon>Pleocyemata</taxon>
        <taxon>Brachyura</taxon>
        <taxon>Eubrachyura</taxon>
        <taxon>Portunoidea</taxon>
        <taxon>Portunidae</taxon>
        <taxon>Portuninae</taxon>
        <taxon>Portunus</taxon>
    </lineage>
</organism>